<gene>
    <name evidence="1" type="ORF">CLHOM_29600</name>
</gene>
<dbReference type="EMBL" id="LHUR01000036">
    <property type="protein sequence ID" value="KOA18676.1"/>
    <property type="molecule type" value="Genomic_DNA"/>
</dbReference>
<proteinExistence type="predicted"/>
<evidence type="ECO:0000313" key="1">
    <source>
        <dbReference type="EMBL" id="KOA18676.1"/>
    </source>
</evidence>
<sequence length="57" mass="7103">MNIVKYFLNENYREIQNRHYTNEICEKFYNHENQQEEIFNSALTSMNRNHNIYEENA</sequence>
<dbReference type="RefSeq" id="WP_161803230.1">
    <property type="nucleotide sequence ID" value="NZ_LHUR01000036.1"/>
</dbReference>
<dbReference type="STRING" id="36844.SAMN04488501_11097"/>
<name>A0A0L6Z6T9_9CLOT</name>
<dbReference type="AlphaFoldDB" id="A0A0L6Z6T9"/>
<dbReference type="Proteomes" id="UP000037043">
    <property type="component" value="Unassembled WGS sequence"/>
</dbReference>
<protein>
    <submittedName>
        <fullName evidence="1">Uncharacterized protein</fullName>
    </submittedName>
</protein>
<reference evidence="2" key="1">
    <citation type="submission" date="2015-08" db="EMBL/GenBank/DDBJ databases">
        <title>Genome sequence of the strict anaerobe Clostridium homopropionicum LuHBu1 (DSM 5847T).</title>
        <authorList>
            <person name="Poehlein A."/>
            <person name="Beck M."/>
            <person name="Schiel-Bengelsdorf B."/>
            <person name="Bengelsdorf F.R."/>
            <person name="Daniel R."/>
            <person name="Duerre P."/>
        </authorList>
    </citation>
    <scope>NUCLEOTIDE SEQUENCE [LARGE SCALE GENOMIC DNA]</scope>
    <source>
        <strain evidence="2">DSM 5847</strain>
    </source>
</reference>
<organism evidence="1 2">
    <name type="scientific">Clostridium homopropionicum DSM 5847</name>
    <dbReference type="NCBI Taxonomy" id="1121318"/>
    <lineage>
        <taxon>Bacteria</taxon>
        <taxon>Bacillati</taxon>
        <taxon>Bacillota</taxon>
        <taxon>Clostridia</taxon>
        <taxon>Eubacteriales</taxon>
        <taxon>Clostridiaceae</taxon>
        <taxon>Clostridium</taxon>
    </lineage>
</organism>
<keyword evidence="2" id="KW-1185">Reference proteome</keyword>
<evidence type="ECO:0000313" key="2">
    <source>
        <dbReference type="Proteomes" id="UP000037043"/>
    </source>
</evidence>
<accession>A0A0L6Z6T9</accession>
<comment type="caution">
    <text evidence="1">The sequence shown here is derived from an EMBL/GenBank/DDBJ whole genome shotgun (WGS) entry which is preliminary data.</text>
</comment>